<organism evidence="11 12">
    <name type="scientific">Periconia digitata</name>
    <dbReference type="NCBI Taxonomy" id="1303443"/>
    <lineage>
        <taxon>Eukaryota</taxon>
        <taxon>Fungi</taxon>
        <taxon>Dikarya</taxon>
        <taxon>Ascomycota</taxon>
        <taxon>Pezizomycotina</taxon>
        <taxon>Dothideomycetes</taxon>
        <taxon>Pleosporomycetidae</taxon>
        <taxon>Pleosporales</taxon>
        <taxon>Massarineae</taxon>
        <taxon>Periconiaceae</taxon>
        <taxon>Periconia</taxon>
    </lineage>
</organism>
<dbReference type="Pfam" id="PF00750">
    <property type="entry name" value="tRNA-synt_1d"/>
    <property type="match status" value="1"/>
</dbReference>
<dbReference type="PANTHER" id="PTHR11956">
    <property type="entry name" value="ARGINYL-TRNA SYNTHETASE"/>
    <property type="match status" value="1"/>
</dbReference>
<dbReference type="GO" id="GO:0006420">
    <property type="term" value="P:arginyl-tRNA aminoacylation"/>
    <property type="evidence" value="ECO:0007669"/>
    <property type="project" value="InterPro"/>
</dbReference>
<dbReference type="PRINTS" id="PR01038">
    <property type="entry name" value="TRNASYNTHARG"/>
</dbReference>
<proteinExistence type="inferred from homology"/>
<dbReference type="InterPro" id="IPR036695">
    <property type="entry name" value="Arg-tRNA-synth_N_sf"/>
</dbReference>
<reference evidence="11" key="1">
    <citation type="submission" date="2023-01" db="EMBL/GenBank/DDBJ databases">
        <authorList>
            <person name="Van Ghelder C."/>
            <person name="Rancurel C."/>
        </authorList>
    </citation>
    <scope>NUCLEOTIDE SEQUENCE</scope>
    <source>
        <strain evidence="11">CNCM I-4278</strain>
    </source>
</reference>
<feature type="domain" description="DALR anticodon binding" evidence="10">
    <location>
        <begin position="523"/>
        <end position="653"/>
    </location>
</feature>
<gene>
    <name evidence="11" type="ORF">PDIGIT_LOCUS14865</name>
</gene>
<evidence type="ECO:0000256" key="5">
    <source>
        <dbReference type="ARBA" id="ARBA00022840"/>
    </source>
</evidence>
<accession>A0A9W4UTA4</accession>
<evidence type="ECO:0000256" key="6">
    <source>
        <dbReference type="ARBA" id="ARBA00022917"/>
    </source>
</evidence>
<dbReference type="GO" id="GO:0005739">
    <property type="term" value="C:mitochondrion"/>
    <property type="evidence" value="ECO:0007669"/>
    <property type="project" value="TreeGrafter"/>
</dbReference>
<dbReference type="Gene3D" id="3.40.50.620">
    <property type="entry name" value="HUPs"/>
    <property type="match status" value="1"/>
</dbReference>
<dbReference type="SUPFAM" id="SSF55190">
    <property type="entry name" value="Arginyl-tRNA synthetase (ArgRS), N-terminal 'additional' domain"/>
    <property type="match status" value="1"/>
</dbReference>
<dbReference type="GO" id="GO:0005524">
    <property type="term" value="F:ATP binding"/>
    <property type="evidence" value="ECO:0007669"/>
    <property type="project" value="UniProtKB-KW"/>
</dbReference>
<dbReference type="SMART" id="SM00836">
    <property type="entry name" value="DALR_1"/>
    <property type="match status" value="1"/>
</dbReference>
<comment type="caution">
    <text evidence="11">The sequence shown here is derived from an EMBL/GenBank/DDBJ whole genome shotgun (WGS) entry which is preliminary data.</text>
</comment>
<name>A0A9W4UTA4_9PLEO</name>
<evidence type="ECO:0000256" key="8">
    <source>
        <dbReference type="ARBA" id="ARBA00049339"/>
    </source>
</evidence>
<comment type="similarity">
    <text evidence="1 9">Belongs to the class-I aminoacyl-tRNA synthetase family.</text>
</comment>
<dbReference type="InterPro" id="IPR035684">
    <property type="entry name" value="ArgRS_core"/>
</dbReference>
<dbReference type="Proteomes" id="UP001152607">
    <property type="component" value="Unassembled WGS sequence"/>
</dbReference>
<dbReference type="GO" id="GO:0032543">
    <property type="term" value="P:mitochondrial translation"/>
    <property type="evidence" value="ECO:0007669"/>
    <property type="project" value="TreeGrafter"/>
</dbReference>
<evidence type="ECO:0000259" key="10">
    <source>
        <dbReference type="SMART" id="SM00836"/>
    </source>
</evidence>
<dbReference type="NCBIfam" id="TIGR00456">
    <property type="entry name" value="argS"/>
    <property type="match status" value="1"/>
</dbReference>
<protein>
    <recommendedName>
        <fullName evidence="2">arginine--tRNA ligase</fullName>
        <ecNumber evidence="2">6.1.1.19</ecNumber>
    </recommendedName>
</protein>
<dbReference type="EMBL" id="CAOQHR010000012">
    <property type="protein sequence ID" value="CAI6341665.1"/>
    <property type="molecule type" value="Genomic_DNA"/>
</dbReference>
<dbReference type="SUPFAM" id="SSF52374">
    <property type="entry name" value="Nucleotidylyl transferase"/>
    <property type="match status" value="1"/>
</dbReference>
<evidence type="ECO:0000256" key="1">
    <source>
        <dbReference type="ARBA" id="ARBA00005594"/>
    </source>
</evidence>
<sequence>MTTSSAAGIQDILLGLTLDAPNSDLHDCHILTNPLDLCRLLLAQLLAEILGCEPEEAYRAIQWPNNIFNGDLTVTLPKLRPGVKPAEFVPELMKKFPKDHPLFPHPIIDGVHMRVFLSPEMLPKLFIPYILERKTSFGNNPTLGRLNSENVEERRKKLLVEFSSPNIANEFQAKHLRSTILGAFVSNIHEHMGWDVTRINYLGDWGKPIALLKVGWDKFGSHEEYKDDPVHHLLYLYHQIDELFQPEVAASRQARDEAAKNGQDEGEAQVDIESRGIYFERNTASKRLEDGEEGAVEFWKLIRDANIENYSEFYAQLGVRFDEYTGESQVKPETITEVEHLLKEKEICKESAGAWVVHMQDFGLKAGTAIIRDRNGATTYLLRDLAAVLERSRQYDFDKMIIVAGSDNSVHFTHVHHILSAMGMEELSNKIQHLKFTETTRLSDTLGTMYKPEAIIEHCEAAMLPVLEAEEEKTVLFKDNMEAIKALGISALLISELSTRTATSHSFNSIVMTTFKSGTGPELQYWYAKLVHVLDGHTASSELSDEDVDVLADDEPSSLLRIILQFPEIIRLSYQTLEPAAIVAYLSTVTEQLADCLEEGIEDDTGSKDEDEENIRIKEEKTLKPGQISLYESARIVLENGMAQLGLVPLTKLAQQRADTPVAD</sequence>
<keyword evidence="6 9" id="KW-0648">Protein biosynthesis</keyword>
<evidence type="ECO:0000256" key="9">
    <source>
        <dbReference type="RuleBase" id="RU363038"/>
    </source>
</evidence>
<dbReference type="InterPro" id="IPR009080">
    <property type="entry name" value="tRNAsynth_Ia_anticodon-bd"/>
</dbReference>
<evidence type="ECO:0000256" key="7">
    <source>
        <dbReference type="ARBA" id="ARBA00023146"/>
    </source>
</evidence>
<evidence type="ECO:0000256" key="2">
    <source>
        <dbReference type="ARBA" id="ARBA00012837"/>
    </source>
</evidence>
<keyword evidence="3 9" id="KW-0436">Ligase</keyword>
<comment type="catalytic activity">
    <reaction evidence="8">
        <text>tRNA(Arg) + L-arginine + ATP = L-arginyl-tRNA(Arg) + AMP + diphosphate</text>
        <dbReference type="Rhea" id="RHEA:20301"/>
        <dbReference type="Rhea" id="RHEA-COMP:9658"/>
        <dbReference type="Rhea" id="RHEA-COMP:9673"/>
        <dbReference type="ChEBI" id="CHEBI:30616"/>
        <dbReference type="ChEBI" id="CHEBI:32682"/>
        <dbReference type="ChEBI" id="CHEBI:33019"/>
        <dbReference type="ChEBI" id="CHEBI:78442"/>
        <dbReference type="ChEBI" id="CHEBI:78513"/>
        <dbReference type="ChEBI" id="CHEBI:456215"/>
        <dbReference type="EC" id="6.1.1.19"/>
    </reaction>
</comment>
<dbReference type="Gene3D" id="3.30.1360.70">
    <property type="entry name" value="Arginyl tRNA synthetase N-terminal domain"/>
    <property type="match status" value="1"/>
</dbReference>
<dbReference type="PANTHER" id="PTHR11956:SF11">
    <property type="entry name" value="ARGININE--TRNA LIGASE, MITOCHONDRIAL-RELATED"/>
    <property type="match status" value="1"/>
</dbReference>
<keyword evidence="4 9" id="KW-0547">Nucleotide-binding</keyword>
<evidence type="ECO:0000256" key="4">
    <source>
        <dbReference type="ARBA" id="ARBA00022741"/>
    </source>
</evidence>
<dbReference type="Pfam" id="PF05746">
    <property type="entry name" value="DALR_1"/>
    <property type="match status" value="1"/>
</dbReference>
<dbReference type="GO" id="GO:0004814">
    <property type="term" value="F:arginine-tRNA ligase activity"/>
    <property type="evidence" value="ECO:0007669"/>
    <property type="project" value="UniProtKB-EC"/>
</dbReference>
<evidence type="ECO:0000313" key="12">
    <source>
        <dbReference type="Proteomes" id="UP001152607"/>
    </source>
</evidence>
<dbReference type="Gene3D" id="1.10.730.10">
    <property type="entry name" value="Isoleucyl-tRNA Synthetase, Domain 1"/>
    <property type="match status" value="1"/>
</dbReference>
<keyword evidence="5 9" id="KW-0067">ATP-binding</keyword>
<dbReference type="InterPro" id="IPR014729">
    <property type="entry name" value="Rossmann-like_a/b/a_fold"/>
</dbReference>
<evidence type="ECO:0000256" key="3">
    <source>
        <dbReference type="ARBA" id="ARBA00022598"/>
    </source>
</evidence>
<keyword evidence="12" id="KW-1185">Reference proteome</keyword>
<dbReference type="EC" id="6.1.1.19" evidence="2"/>
<dbReference type="OrthoDB" id="68056at2759"/>
<dbReference type="AlphaFoldDB" id="A0A9W4UTA4"/>
<keyword evidence="7 9" id="KW-0030">Aminoacyl-tRNA synthetase</keyword>
<dbReference type="SUPFAM" id="SSF47323">
    <property type="entry name" value="Anticodon-binding domain of a subclass of class I aminoacyl-tRNA synthetases"/>
    <property type="match status" value="1"/>
</dbReference>
<dbReference type="InterPro" id="IPR001278">
    <property type="entry name" value="Arg-tRNA-ligase"/>
</dbReference>
<dbReference type="InterPro" id="IPR008909">
    <property type="entry name" value="DALR_anticod-bd"/>
</dbReference>
<evidence type="ECO:0000313" key="11">
    <source>
        <dbReference type="EMBL" id="CAI6341665.1"/>
    </source>
</evidence>